<proteinExistence type="predicted"/>
<name>A0A9D7LR55_9RHOO</name>
<keyword evidence="1" id="KW-0812">Transmembrane</keyword>
<dbReference type="AlphaFoldDB" id="A0A9D7LR55"/>
<sequence length="132" mass="14293">MATIDLDSIRMTSDAGQSLLANGAFSHKLDHWFFTVDNDPPWHIWSMPVAVLFDQGGLGVIASCLLVVLVLTRSGRRALGGDIASAGILPAMAGVLVIAMLDTLIDSPRILLLLLLLAWLGATRCRWRQART</sequence>
<keyword evidence="1" id="KW-1133">Transmembrane helix</keyword>
<evidence type="ECO:0000313" key="2">
    <source>
        <dbReference type="EMBL" id="MBK8891609.1"/>
    </source>
</evidence>
<feature type="transmembrane region" description="Helical" evidence="1">
    <location>
        <begin position="42"/>
        <end position="71"/>
    </location>
</feature>
<protein>
    <submittedName>
        <fullName evidence="2">Uncharacterized protein</fullName>
    </submittedName>
</protein>
<feature type="transmembrane region" description="Helical" evidence="1">
    <location>
        <begin position="110"/>
        <end position="127"/>
    </location>
</feature>
<keyword evidence="1" id="KW-0472">Membrane</keyword>
<comment type="caution">
    <text evidence="2">The sequence shown here is derived from an EMBL/GenBank/DDBJ whole genome shotgun (WGS) entry which is preliminary data.</text>
</comment>
<gene>
    <name evidence="2" type="ORF">IPN75_15145</name>
</gene>
<accession>A0A9D7LR55</accession>
<evidence type="ECO:0000256" key="1">
    <source>
        <dbReference type="SAM" id="Phobius"/>
    </source>
</evidence>
<feature type="transmembrane region" description="Helical" evidence="1">
    <location>
        <begin position="83"/>
        <end position="104"/>
    </location>
</feature>
<dbReference type="Proteomes" id="UP000808146">
    <property type="component" value="Unassembled WGS sequence"/>
</dbReference>
<evidence type="ECO:0000313" key="3">
    <source>
        <dbReference type="Proteomes" id="UP000808146"/>
    </source>
</evidence>
<dbReference type="EMBL" id="JADKBR010000017">
    <property type="protein sequence ID" value="MBK8891609.1"/>
    <property type="molecule type" value="Genomic_DNA"/>
</dbReference>
<organism evidence="2 3">
    <name type="scientific">Candidatus Dechloromonas phosphorivorans</name>
    <dbReference type="NCBI Taxonomy" id="2899244"/>
    <lineage>
        <taxon>Bacteria</taxon>
        <taxon>Pseudomonadati</taxon>
        <taxon>Pseudomonadota</taxon>
        <taxon>Betaproteobacteria</taxon>
        <taxon>Rhodocyclales</taxon>
        <taxon>Azonexaceae</taxon>
        <taxon>Dechloromonas</taxon>
    </lineage>
</organism>
<reference evidence="2" key="1">
    <citation type="submission" date="2020-10" db="EMBL/GenBank/DDBJ databases">
        <title>Connecting structure to function with the recovery of over 1000 high-quality activated sludge metagenome-assembled genomes encoding full-length rRNA genes using long-read sequencing.</title>
        <authorList>
            <person name="Singleton C.M."/>
            <person name="Petriglieri F."/>
            <person name="Kristensen J.M."/>
            <person name="Kirkegaard R.H."/>
            <person name="Michaelsen T.Y."/>
            <person name="Andersen M.H."/>
            <person name="Karst S.M."/>
            <person name="Dueholm M.S."/>
            <person name="Nielsen P.H."/>
            <person name="Albertsen M."/>
        </authorList>
    </citation>
    <scope>NUCLEOTIDE SEQUENCE</scope>
    <source>
        <strain evidence="2">OdNE_18-Q3-R46-58_BAT3C.305</strain>
    </source>
</reference>